<dbReference type="AlphaFoldDB" id="A0A1N6X966"/>
<evidence type="ECO:0000313" key="2">
    <source>
        <dbReference type="EMBL" id="SIQ98904.1"/>
    </source>
</evidence>
<keyword evidence="1" id="KW-1133">Transmembrane helix</keyword>
<gene>
    <name evidence="2" type="ORF">SAMN05421647_11327</name>
</gene>
<keyword evidence="1" id="KW-0472">Membrane</keyword>
<keyword evidence="1" id="KW-0812">Transmembrane</keyword>
<evidence type="ECO:0000256" key="1">
    <source>
        <dbReference type="SAM" id="Phobius"/>
    </source>
</evidence>
<sequence>MLISLIIMTISVVVAFKFESSSIPIAYIVISHAFIMLSAISLKIGYIIYLEGEKLNNRYG</sequence>
<reference evidence="2 3" key="1">
    <citation type="submission" date="2017-01" db="EMBL/GenBank/DDBJ databases">
        <authorList>
            <person name="Mah S.A."/>
            <person name="Swanson W.J."/>
            <person name="Moy G.W."/>
            <person name="Vacquier V.D."/>
        </authorList>
    </citation>
    <scope>NUCLEOTIDE SEQUENCE [LARGE SCALE GENOMIC DNA]</scope>
    <source>
        <strain evidence="2 3">DSM 7027</strain>
    </source>
</reference>
<proteinExistence type="predicted"/>
<organism evidence="2 3">
    <name type="scientific">Marinobacterium stanieri</name>
    <dbReference type="NCBI Taxonomy" id="49186"/>
    <lineage>
        <taxon>Bacteria</taxon>
        <taxon>Pseudomonadati</taxon>
        <taxon>Pseudomonadota</taxon>
        <taxon>Gammaproteobacteria</taxon>
        <taxon>Oceanospirillales</taxon>
        <taxon>Oceanospirillaceae</taxon>
        <taxon>Marinobacterium</taxon>
    </lineage>
</organism>
<evidence type="ECO:0000313" key="3">
    <source>
        <dbReference type="Proteomes" id="UP000186895"/>
    </source>
</evidence>
<protein>
    <submittedName>
        <fullName evidence="2">Uncharacterized protein</fullName>
    </submittedName>
</protein>
<dbReference type="Proteomes" id="UP000186895">
    <property type="component" value="Unassembled WGS sequence"/>
</dbReference>
<keyword evidence="3" id="KW-1185">Reference proteome</keyword>
<feature type="transmembrane region" description="Helical" evidence="1">
    <location>
        <begin position="25"/>
        <end position="49"/>
    </location>
</feature>
<name>A0A1N6X966_9GAMM</name>
<dbReference type="EMBL" id="FTMN01000013">
    <property type="protein sequence ID" value="SIQ98904.1"/>
    <property type="molecule type" value="Genomic_DNA"/>
</dbReference>
<accession>A0A1N6X966</accession>